<protein>
    <submittedName>
        <fullName evidence="2">Uncharacterized protein</fullName>
    </submittedName>
</protein>
<name>A0A9P0C4G9_BEMTA</name>
<organism evidence="2 3">
    <name type="scientific">Bemisia tabaci</name>
    <name type="common">Sweetpotato whitefly</name>
    <name type="synonym">Aleurodes tabaci</name>
    <dbReference type="NCBI Taxonomy" id="7038"/>
    <lineage>
        <taxon>Eukaryota</taxon>
        <taxon>Metazoa</taxon>
        <taxon>Ecdysozoa</taxon>
        <taxon>Arthropoda</taxon>
        <taxon>Hexapoda</taxon>
        <taxon>Insecta</taxon>
        <taxon>Pterygota</taxon>
        <taxon>Neoptera</taxon>
        <taxon>Paraneoptera</taxon>
        <taxon>Hemiptera</taxon>
        <taxon>Sternorrhyncha</taxon>
        <taxon>Aleyrodoidea</taxon>
        <taxon>Aleyrodidae</taxon>
        <taxon>Aleyrodinae</taxon>
        <taxon>Bemisia</taxon>
    </lineage>
</organism>
<feature type="compositionally biased region" description="Basic and acidic residues" evidence="1">
    <location>
        <begin position="102"/>
        <end position="116"/>
    </location>
</feature>
<feature type="region of interest" description="Disordered" evidence="1">
    <location>
        <begin position="48"/>
        <end position="125"/>
    </location>
</feature>
<proteinExistence type="predicted"/>
<evidence type="ECO:0000256" key="1">
    <source>
        <dbReference type="SAM" id="MobiDB-lite"/>
    </source>
</evidence>
<dbReference type="EMBL" id="OU963862">
    <property type="protein sequence ID" value="CAH0754302.1"/>
    <property type="molecule type" value="Genomic_DNA"/>
</dbReference>
<evidence type="ECO:0000313" key="3">
    <source>
        <dbReference type="Proteomes" id="UP001152759"/>
    </source>
</evidence>
<gene>
    <name evidence="2" type="ORF">BEMITA_LOCUS1531</name>
</gene>
<accession>A0A9P0C4G9</accession>
<sequence>MTMQGSNRKGVKKFKFMNSNIQILLWECVKEVFPETDKALEELCDTQLRNHGSRWRAKQSTGTPESQKEADKETPENNNEKNPENTNEKPPEKTNEETPQNKNEKNPENPNEKTAENTDQITPGV</sequence>
<feature type="compositionally biased region" description="Basic and acidic residues" evidence="1">
    <location>
        <begin position="66"/>
        <end position="96"/>
    </location>
</feature>
<evidence type="ECO:0000313" key="2">
    <source>
        <dbReference type="EMBL" id="CAH0754302.1"/>
    </source>
</evidence>
<dbReference type="AlphaFoldDB" id="A0A9P0C4G9"/>
<keyword evidence="3" id="KW-1185">Reference proteome</keyword>
<reference evidence="2" key="1">
    <citation type="submission" date="2021-12" db="EMBL/GenBank/DDBJ databases">
        <authorList>
            <person name="King R."/>
        </authorList>
    </citation>
    <scope>NUCLEOTIDE SEQUENCE</scope>
</reference>
<dbReference type="Proteomes" id="UP001152759">
    <property type="component" value="Chromosome 1"/>
</dbReference>